<comment type="caution">
    <text evidence="1">The sequence shown here is derived from an EMBL/GenBank/DDBJ whole genome shotgun (WGS) entry which is preliminary data.</text>
</comment>
<reference evidence="1 2" key="1">
    <citation type="journal article" date="2015" name="Int. J. Syst. Evol. Microbiol.">
        <title>Methanoculleus taiwanensis sp. nov., a methanogen isolated from deep marine sediment at the deformation front area near Taiwan.</title>
        <authorList>
            <person name="Weng C.Y."/>
            <person name="Chen S.C."/>
            <person name="Lai M.C."/>
            <person name="Wu S.Y."/>
            <person name="Lin S."/>
            <person name="Yang T.F."/>
            <person name="Chen P.C."/>
        </authorList>
    </citation>
    <scope>NUCLEOTIDE SEQUENCE [LARGE SCALE GENOMIC DNA]</scope>
    <source>
        <strain evidence="1 2">CYW4</strain>
    </source>
</reference>
<sequence length="115" mass="13499">MYDIDMVLEVDSRIVAIFEYKRYQKRYPDYMIPAFEYIALMKFARLLRVVPYIIVEIVEGGQSFHVFKVDRFAPKRELITWKTGRKFAVFPASESEEMDADDLREFITSLAQGGA</sequence>
<name>A0A498H1Y8_9EURY</name>
<keyword evidence="2" id="KW-1185">Reference proteome</keyword>
<accession>A0A498H1Y8</accession>
<proteinExistence type="predicted"/>
<evidence type="ECO:0000313" key="2">
    <source>
        <dbReference type="Proteomes" id="UP000290932"/>
    </source>
</evidence>
<protein>
    <submittedName>
        <fullName evidence="1">Uncharacterized protein</fullName>
    </submittedName>
</protein>
<dbReference type="RefSeq" id="WP_128694207.1">
    <property type="nucleotide sequence ID" value="NZ_LHQS01000002.1"/>
</dbReference>
<dbReference type="Proteomes" id="UP000290932">
    <property type="component" value="Unassembled WGS sequence"/>
</dbReference>
<dbReference type="EMBL" id="LHQS01000002">
    <property type="protein sequence ID" value="RXE56417.1"/>
    <property type="molecule type" value="Genomic_DNA"/>
</dbReference>
<organism evidence="1 2">
    <name type="scientific">Methanoculleus taiwanensis</name>
    <dbReference type="NCBI Taxonomy" id="1550565"/>
    <lineage>
        <taxon>Archaea</taxon>
        <taxon>Methanobacteriati</taxon>
        <taxon>Methanobacteriota</taxon>
        <taxon>Stenosarchaea group</taxon>
        <taxon>Methanomicrobia</taxon>
        <taxon>Methanomicrobiales</taxon>
        <taxon>Methanomicrobiaceae</taxon>
        <taxon>Methanoculleus</taxon>
    </lineage>
</organism>
<evidence type="ECO:0000313" key="1">
    <source>
        <dbReference type="EMBL" id="RXE56417.1"/>
    </source>
</evidence>
<dbReference type="AlphaFoldDB" id="A0A498H1Y8"/>
<gene>
    <name evidence="1" type="ORF">ABH15_10050</name>
</gene>